<accession>A0ABQ2KUN0</accession>
<comment type="caution">
    <text evidence="2">The sequence shown here is derived from an EMBL/GenBank/DDBJ whole genome shotgun (WGS) entry which is preliminary data.</text>
</comment>
<dbReference type="Proteomes" id="UP000606653">
    <property type="component" value="Unassembled WGS sequence"/>
</dbReference>
<protein>
    <recommendedName>
        <fullName evidence="4">Glycosyltransferase RgtA/B/C/D-like domain-containing protein</fullName>
    </recommendedName>
</protein>
<name>A0ABQ2KUN0_9BACL</name>
<keyword evidence="1" id="KW-0472">Membrane</keyword>
<evidence type="ECO:0000313" key="3">
    <source>
        <dbReference type="Proteomes" id="UP000606653"/>
    </source>
</evidence>
<keyword evidence="1" id="KW-0812">Transmembrane</keyword>
<keyword evidence="1" id="KW-1133">Transmembrane helix</keyword>
<dbReference type="RefSeq" id="WP_018977716.1">
    <property type="nucleotide sequence ID" value="NZ_BMLN01000002.1"/>
</dbReference>
<feature type="transmembrane region" description="Helical" evidence="1">
    <location>
        <begin position="411"/>
        <end position="429"/>
    </location>
</feature>
<proteinExistence type="predicted"/>
<organism evidence="2 3">
    <name type="scientific">Saccharibacillus kuerlensis</name>
    <dbReference type="NCBI Taxonomy" id="459527"/>
    <lineage>
        <taxon>Bacteria</taxon>
        <taxon>Bacillati</taxon>
        <taxon>Bacillota</taxon>
        <taxon>Bacilli</taxon>
        <taxon>Bacillales</taxon>
        <taxon>Paenibacillaceae</taxon>
        <taxon>Saccharibacillus</taxon>
    </lineage>
</organism>
<feature type="transmembrane region" description="Helical" evidence="1">
    <location>
        <begin position="352"/>
        <end position="371"/>
    </location>
</feature>
<feature type="transmembrane region" description="Helical" evidence="1">
    <location>
        <begin position="97"/>
        <end position="115"/>
    </location>
</feature>
<feature type="transmembrane region" description="Helical" evidence="1">
    <location>
        <begin position="263"/>
        <end position="289"/>
    </location>
</feature>
<evidence type="ECO:0008006" key="4">
    <source>
        <dbReference type="Google" id="ProtNLM"/>
    </source>
</evidence>
<keyword evidence="3" id="KW-1185">Reference proteome</keyword>
<gene>
    <name evidence="2" type="ORF">GCM10010969_05980</name>
</gene>
<feature type="transmembrane region" description="Helical" evidence="1">
    <location>
        <begin position="435"/>
        <end position="454"/>
    </location>
</feature>
<feature type="transmembrane region" description="Helical" evidence="1">
    <location>
        <begin position="32"/>
        <end position="53"/>
    </location>
</feature>
<feature type="transmembrane region" description="Helical" evidence="1">
    <location>
        <begin position="181"/>
        <end position="203"/>
    </location>
</feature>
<feature type="transmembrane region" description="Helical" evidence="1">
    <location>
        <begin position="377"/>
        <end position="399"/>
    </location>
</feature>
<evidence type="ECO:0000256" key="1">
    <source>
        <dbReference type="SAM" id="Phobius"/>
    </source>
</evidence>
<reference evidence="3" key="1">
    <citation type="journal article" date="2019" name="Int. J. Syst. Evol. Microbiol.">
        <title>The Global Catalogue of Microorganisms (GCM) 10K type strain sequencing project: providing services to taxonomists for standard genome sequencing and annotation.</title>
        <authorList>
            <consortium name="The Broad Institute Genomics Platform"/>
            <consortium name="The Broad Institute Genome Sequencing Center for Infectious Disease"/>
            <person name="Wu L."/>
            <person name="Ma J."/>
        </authorList>
    </citation>
    <scope>NUCLEOTIDE SEQUENCE [LARGE SCALE GENOMIC DNA]</scope>
    <source>
        <strain evidence="3">CGMCC 1.6964</strain>
    </source>
</reference>
<feature type="transmembrane region" description="Helical" evidence="1">
    <location>
        <begin position="210"/>
        <end position="226"/>
    </location>
</feature>
<sequence length="604" mass="69345">MEIIFFVLSALLLSGAAFVAISLLSKSFLENAIIIIISFLCYVSVSSFILGAVGLKTTPIIITLLNFLLATLIIIIFRKKISYHSLSSLKVDLKTIYIVFLSLGITVVQFLRIYGSDFSIKFITTDPAVHYLFSKHFSEGGKLLLFSNPFTPYNHMSSYPFLNYSNTGLIMALSNSEEGKVAVYLLSNFFYYFLTILLVYVIYRNLVKSNSLVISTIVILAVSLGYNLNGVIFGFSSQMAGVVMVLSLVVLKNNFIKSRIKTLLISLVMVGLFFAYYYYIPAAILSIFLSDFLKGEHSNIKQRIKGAFNFENVIPTCMAILFGFFYLIVLNPINDNGNVDSLASEGYIFRELYTDFKPYILFVLVALFAWYKDKKNNILYSAFISYSLFALFILVMGMVGKASSYYYFKNYYLLESFLIILFGVGLYLAKQKYKPIYFAYIAGSLILLIMTLYGDKWIQSRNELFNANPSINITAVQKFNIEIIPNTQVTFDKNQRQFMDYIVHNKSEFVDKQNHIPVIGGLLQKLWFYSYTEIWPKYDQYSLLSLYEEPSLDYKMWTEDVEKKPYIIVFEPDSNIWFENQGVDLKDFEVVYEQEGAKLLKLKE</sequence>
<feature type="transmembrane region" description="Helical" evidence="1">
    <location>
        <begin position="59"/>
        <end position="77"/>
    </location>
</feature>
<dbReference type="EMBL" id="BMLN01000002">
    <property type="protein sequence ID" value="GGN92942.1"/>
    <property type="molecule type" value="Genomic_DNA"/>
</dbReference>
<feature type="transmembrane region" description="Helical" evidence="1">
    <location>
        <begin position="6"/>
        <end position="25"/>
    </location>
</feature>
<feature type="transmembrane region" description="Helical" evidence="1">
    <location>
        <begin position="313"/>
        <end position="331"/>
    </location>
</feature>
<evidence type="ECO:0000313" key="2">
    <source>
        <dbReference type="EMBL" id="GGN92942.1"/>
    </source>
</evidence>